<evidence type="ECO:0000256" key="4">
    <source>
        <dbReference type="ARBA" id="ARBA00022989"/>
    </source>
</evidence>
<keyword evidence="10" id="KW-0915">Sodium</keyword>
<dbReference type="AlphaFoldDB" id="C7NFB4"/>
<gene>
    <name evidence="10" type="primary">fluC</name>
    <name evidence="10" type="synonym">crcB</name>
    <name evidence="11" type="ordered locus">Ksed_24000</name>
</gene>
<comment type="similarity">
    <text evidence="7 10">Belongs to the fluoride channel Fluc/FEX (TC 1.A.43) family.</text>
</comment>
<evidence type="ECO:0000256" key="1">
    <source>
        <dbReference type="ARBA" id="ARBA00004651"/>
    </source>
</evidence>
<comment type="subcellular location">
    <subcellularLocation>
        <location evidence="1 10">Cell membrane</location>
        <topology evidence="1 10">Multi-pass membrane protein</topology>
    </subcellularLocation>
</comment>
<evidence type="ECO:0000256" key="9">
    <source>
        <dbReference type="ARBA" id="ARBA00049940"/>
    </source>
</evidence>
<evidence type="ECO:0000256" key="5">
    <source>
        <dbReference type="ARBA" id="ARBA00023136"/>
    </source>
</evidence>
<feature type="transmembrane region" description="Helical" evidence="10">
    <location>
        <begin position="30"/>
        <end position="48"/>
    </location>
</feature>
<evidence type="ECO:0000256" key="2">
    <source>
        <dbReference type="ARBA" id="ARBA00022475"/>
    </source>
</evidence>
<evidence type="ECO:0000256" key="10">
    <source>
        <dbReference type="HAMAP-Rule" id="MF_00454"/>
    </source>
</evidence>
<protein>
    <recommendedName>
        <fullName evidence="10">Fluoride-specific ion channel FluC</fullName>
    </recommendedName>
</protein>
<dbReference type="STRING" id="478801.Ksed_24000"/>
<evidence type="ECO:0000256" key="3">
    <source>
        <dbReference type="ARBA" id="ARBA00022692"/>
    </source>
</evidence>
<dbReference type="EMBL" id="CP001686">
    <property type="protein sequence ID" value="ACV07367.1"/>
    <property type="molecule type" value="Genomic_DNA"/>
</dbReference>
<reference evidence="11 12" key="1">
    <citation type="journal article" date="2009" name="Stand. Genomic Sci.">
        <title>Complete genome sequence of Kytococcus sedentarius type strain (541).</title>
        <authorList>
            <person name="Sims D."/>
            <person name="Brettin T."/>
            <person name="Detter J.C."/>
            <person name="Han C."/>
            <person name="Lapidus A."/>
            <person name="Copeland A."/>
            <person name="Glavina Del Rio T."/>
            <person name="Nolan M."/>
            <person name="Chen F."/>
            <person name="Lucas S."/>
            <person name="Tice H."/>
            <person name="Cheng J.F."/>
            <person name="Bruce D."/>
            <person name="Goodwin L."/>
            <person name="Pitluck S."/>
            <person name="Ovchinnikova G."/>
            <person name="Pati A."/>
            <person name="Ivanova N."/>
            <person name="Mavrommatis K."/>
            <person name="Chen A."/>
            <person name="Palaniappan K."/>
            <person name="D'haeseleer P."/>
            <person name="Chain P."/>
            <person name="Bristow J."/>
            <person name="Eisen J.A."/>
            <person name="Markowitz V."/>
            <person name="Hugenholtz P."/>
            <person name="Schneider S."/>
            <person name="Goker M."/>
            <person name="Pukall R."/>
            <person name="Kyrpides N.C."/>
            <person name="Klenk H.P."/>
        </authorList>
    </citation>
    <scope>NUCLEOTIDE SEQUENCE [LARGE SCALE GENOMIC DNA]</scope>
    <source>
        <strain evidence="12">ATCC 14392 / DSM 20547 / JCM 11482 / CCUG 33030 / NBRC 15357 / NCTC 11040 / CCM 314 / 541</strain>
    </source>
</reference>
<name>C7NFB4_KYTSD</name>
<evidence type="ECO:0000256" key="8">
    <source>
        <dbReference type="ARBA" id="ARBA00035585"/>
    </source>
</evidence>
<dbReference type="RefSeq" id="WP_015780296.1">
    <property type="nucleotide sequence ID" value="NC_013169.1"/>
</dbReference>
<proteinExistence type="inferred from homology"/>
<dbReference type="eggNOG" id="COG0239">
    <property type="taxonomic scope" value="Bacteria"/>
</dbReference>
<feature type="transmembrane region" description="Helical" evidence="10">
    <location>
        <begin position="86"/>
        <end position="106"/>
    </location>
</feature>
<dbReference type="InterPro" id="IPR003691">
    <property type="entry name" value="FluC"/>
</dbReference>
<feature type="binding site" evidence="10">
    <location>
        <position position="69"/>
    </location>
    <ligand>
        <name>Na(+)</name>
        <dbReference type="ChEBI" id="CHEBI:29101"/>
        <note>structural</note>
    </ligand>
</feature>
<keyword evidence="10" id="KW-0479">Metal-binding</keyword>
<feature type="binding site" evidence="10">
    <location>
        <position position="72"/>
    </location>
    <ligand>
        <name>Na(+)</name>
        <dbReference type="ChEBI" id="CHEBI:29101"/>
        <note>structural</note>
    </ligand>
</feature>
<keyword evidence="10" id="KW-0406">Ion transport</keyword>
<feature type="transmembrane region" description="Helical" evidence="10">
    <location>
        <begin position="60"/>
        <end position="80"/>
    </location>
</feature>
<accession>C7NFB4</accession>
<keyword evidence="5 10" id="KW-0472">Membrane</keyword>
<keyword evidence="4 10" id="KW-1133">Transmembrane helix</keyword>
<dbReference type="HAMAP" id="MF_00454">
    <property type="entry name" value="FluC"/>
    <property type="match status" value="1"/>
</dbReference>
<comment type="function">
    <text evidence="9 10">Fluoride-specific ion channel. Important for reducing fluoride concentration in the cell, thus reducing its toxicity.</text>
</comment>
<sequence length="129" mass="13012">MHGWRPWVLVGLGGAVGSVARVLLSEAWGTEAGVLAVNLVGAFLLGVADAVWRGRRPLTLAFWGTGVLGGFTTVSAWAVLMAGSWAWFWGGPALLGAGVLLAALGLHAGAVLRGRDGGPVGDGDAVGAR</sequence>
<comment type="catalytic activity">
    <reaction evidence="8">
        <text>fluoride(in) = fluoride(out)</text>
        <dbReference type="Rhea" id="RHEA:76159"/>
        <dbReference type="ChEBI" id="CHEBI:17051"/>
    </reaction>
    <physiologicalReaction direction="left-to-right" evidence="8">
        <dbReference type="Rhea" id="RHEA:76160"/>
    </physiologicalReaction>
</comment>
<feature type="transmembrane region" description="Helical" evidence="10">
    <location>
        <begin position="7"/>
        <end position="24"/>
    </location>
</feature>
<dbReference type="KEGG" id="kse:Ksed_24000"/>
<organism evidence="11 12">
    <name type="scientific">Kytococcus sedentarius (strain ATCC 14392 / DSM 20547 / JCM 11482 / CCUG 33030 / NBRC 15357 / NCTC 11040 / CCM 314 / 541)</name>
    <name type="common">Micrococcus sedentarius</name>
    <dbReference type="NCBI Taxonomy" id="478801"/>
    <lineage>
        <taxon>Bacteria</taxon>
        <taxon>Bacillati</taxon>
        <taxon>Actinomycetota</taxon>
        <taxon>Actinomycetes</taxon>
        <taxon>Micrococcales</taxon>
        <taxon>Kytococcaceae</taxon>
        <taxon>Kytococcus</taxon>
    </lineage>
</organism>
<evidence type="ECO:0000313" key="12">
    <source>
        <dbReference type="Proteomes" id="UP000006666"/>
    </source>
</evidence>
<keyword evidence="3 10" id="KW-0812">Transmembrane</keyword>
<dbReference type="GO" id="GO:0140114">
    <property type="term" value="P:cellular detoxification of fluoride"/>
    <property type="evidence" value="ECO:0007669"/>
    <property type="project" value="UniProtKB-UniRule"/>
</dbReference>
<dbReference type="GO" id="GO:0046872">
    <property type="term" value="F:metal ion binding"/>
    <property type="evidence" value="ECO:0007669"/>
    <property type="project" value="UniProtKB-KW"/>
</dbReference>
<keyword evidence="2 10" id="KW-1003">Cell membrane</keyword>
<dbReference type="GO" id="GO:0062054">
    <property type="term" value="F:fluoride channel activity"/>
    <property type="evidence" value="ECO:0007669"/>
    <property type="project" value="UniProtKB-UniRule"/>
</dbReference>
<evidence type="ECO:0000313" key="11">
    <source>
        <dbReference type="EMBL" id="ACV07367.1"/>
    </source>
</evidence>
<comment type="activity regulation">
    <text evidence="10">Na(+) is not transported, but it plays an essential structural role and its presence is essential for fluoride channel function.</text>
</comment>
<keyword evidence="10" id="KW-0813">Transport</keyword>
<dbReference type="Pfam" id="PF02537">
    <property type="entry name" value="CRCB"/>
    <property type="match status" value="1"/>
</dbReference>
<dbReference type="HOGENOM" id="CLU_114342_1_3_11"/>
<evidence type="ECO:0000256" key="7">
    <source>
        <dbReference type="ARBA" id="ARBA00035120"/>
    </source>
</evidence>
<dbReference type="Proteomes" id="UP000006666">
    <property type="component" value="Chromosome"/>
</dbReference>
<dbReference type="GO" id="GO:0005886">
    <property type="term" value="C:plasma membrane"/>
    <property type="evidence" value="ECO:0007669"/>
    <property type="project" value="UniProtKB-SubCell"/>
</dbReference>
<evidence type="ECO:0000256" key="6">
    <source>
        <dbReference type="ARBA" id="ARBA00023303"/>
    </source>
</evidence>
<keyword evidence="12" id="KW-1185">Reference proteome</keyword>
<keyword evidence="6 10" id="KW-0407">Ion channel</keyword>